<name>A0A9W7FWF5_9STRA</name>
<dbReference type="PANTHER" id="PTHR43036">
    <property type="entry name" value="OSJNBB0011N17.9 PROTEIN"/>
    <property type="match status" value="1"/>
</dbReference>
<keyword evidence="3" id="KW-1185">Reference proteome</keyword>
<comment type="caution">
    <text evidence="2">The sequence shown here is derived from an EMBL/GenBank/DDBJ whole genome shotgun (WGS) entry which is preliminary data.</text>
</comment>
<gene>
    <name evidence="2" type="ORF">TrCOL_g7306</name>
</gene>
<accession>A0A9W7FWF5</accession>
<dbReference type="InterPro" id="IPR029063">
    <property type="entry name" value="SAM-dependent_MTases_sf"/>
</dbReference>
<dbReference type="CDD" id="cd02440">
    <property type="entry name" value="AdoMet_MTases"/>
    <property type="match status" value="1"/>
</dbReference>
<dbReference type="Pfam" id="PF08241">
    <property type="entry name" value="Methyltransf_11"/>
    <property type="match status" value="1"/>
</dbReference>
<dbReference type="PANTHER" id="PTHR43036:SF2">
    <property type="entry name" value="OS04G0481300 PROTEIN"/>
    <property type="match status" value="1"/>
</dbReference>
<organism evidence="2 3">
    <name type="scientific">Triparma columacea</name>
    <dbReference type="NCBI Taxonomy" id="722753"/>
    <lineage>
        <taxon>Eukaryota</taxon>
        <taxon>Sar</taxon>
        <taxon>Stramenopiles</taxon>
        <taxon>Ochrophyta</taxon>
        <taxon>Bolidophyceae</taxon>
        <taxon>Parmales</taxon>
        <taxon>Triparmaceae</taxon>
        <taxon>Triparma</taxon>
    </lineage>
</organism>
<dbReference type="SUPFAM" id="SSF53335">
    <property type="entry name" value="S-adenosyl-L-methionine-dependent methyltransferases"/>
    <property type="match status" value="1"/>
</dbReference>
<evidence type="ECO:0000313" key="3">
    <source>
        <dbReference type="Proteomes" id="UP001165065"/>
    </source>
</evidence>
<dbReference type="AlphaFoldDB" id="A0A9W7FWF5"/>
<dbReference type="EMBL" id="BRYA01000577">
    <property type="protein sequence ID" value="GMI23910.1"/>
    <property type="molecule type" value="Genomic_DNA"/>
</dbReference>
<protein>
    <recommendedName>
        <fullName evidence="1">Methyltransferase type 11 domain-containing protein</fullName>
    </recommendedName>
</protein>
<dbReference type="GO" id="GO:0008757">
    <property type="term" value="F:S-adenosylmethionine-dependent methyltransferase activity"/>
    <property type="evidence" value="ECO:0007669"/>
    <property type="project" value="InterPro"/>
</dbReference>
<evidence type="ECO:0000313" key="2">
    <source>
        <dbReference type="EMBL" id="GMI23910.1"/>
    </source>
</evidence>
<proteinExistence type="predicted"/>
<evidence type="ECO:0000259" key="1">
    <source>
        <dbReference type="Pfam" id="PF08241"/>
    </source>
</evidence>
<dbReference type="OrthoDB" id="2013972at2759"/>
<dbReference type="InterPro" id="IPR013216">
    <property type="entry name" value="Methyltransf_11"/>
</dbReference>
<reference evidence="3" key="1">
    <citation type="journal article" date="2023" name="Commun. Biol.">
        <title>Genome analysis of Parmales, the sister group of diatoms, reveals the evolutionary specialization of diatoms from phago-mixotrophs to photoautotrophs.</title>
        <authorList>
            <person name="Ban H."/>
            <person name="Sato S."/>
            <person name="Yoshikawa S."/>
            <person name="Yamada K."/>
            <person name="Nakamura Y."/>
            <person name="Ichinomiya M."/>
            <person name="Sato N."/>
            <person name="Blanc-Mathieu R."/>
            <person name="Endo H."/>
            <person name="Kuwata A."/>
            <person name="Ogata H."/>
        </authorList>
    </citation>
    <scope>NUCLEOTIDE SEQUENCE [LARGE SCALE GENOMIC DNA]</scope>
</reference>
<dbReference type="Proteomes" id="UP001165065">
    <property type="component" value="Unassembled WGS sequence"/>
</dbReference>
<dbReference type="Gene3D" id="3.40.50.150">
    <property type="entry name" value="Vaccinia Virus protein VP39"/>
    <property type="match status" value="1"/>
</dbReference>
<sequence length="256" mass="29043">MPIPTYTFQPMTLKFQNLAFKTLTRLGSSNPSLVSQVLKSPNWPPNWPYTPADFTRQDESSDKYFYDGPRFCHHIDDPARAALTSYYTSELKPSDDVLDICSSWVSHYPPHWSSTRTGKVVGLGMNLEELKENTQLDSYDVKDLNEDPTLPYGDCSFDVVTCVVSVDYLNKPRSVFSEISRVLRPGGRCVISMSNRCFPTKAFSIWLRTSDLEHVFIVGSFFHYTEGQFMPPEGIDISPNPGRTDPMYVVKGVKKP</sequence>
<feature type="domain" description="Methyltransferase type 11" evidence="1">
    <location>
        <begin position="119"/>
        <end position="191"/>
    </location>
</feature>